<evidence type="ECO:0000256" key="1">
    <source>
        <dbReference type="HAMAP-Rule" id="MF_00678"/>
    </source>
</evidence>
<dbReference type="HAMAP" id="MF_00678">
    <property type="entry name" value="UPF0262"/>
    <property type="match status" value="1"/>
</dbReference>
<dbReference type="Pfam" id="PF06793">
    <property type="entry name" value="UPF0262"/>
    <property type="match status" value="1"/>
</dbReference>
<dbReference type="AlphaFoldDB" id="A0A8J3DV61"/>
<dbReference type="NCBIfam" id="NF002769">
    <property type="entry name" value="PRK02853.1"/>
    <property type="match status" value="1"/>
</dbReference>
<gene>
    <name evidence="2" type="ORF">GCM10010136_33580</name>
</gene>
<dbReference type="InterPro" id="IPR008321">
    <property type="entry name" value="UCP032146"/>
</dbReference>
<sequence length="188" mass="21745">MRKTNAFSLFTERLKCSTLTKGETGREQMEQAETARLIEIELDETIARSTPEIEHERAVAIFDLIEEQNFFQPAHDPGEGPYRLKLSLVEKRLMFIITREDGAEVVTHILSLTPLRRIARDYFTICESYYDAIRTATPSQIEAIDMGRRGLHDEGSHMLMERLSGKIDIDFQTARRLFTLICVLHWRG</sequence>
<comment type="caution">
    <text evidence="2">The sequence shown here is derived from an EMBL/GenBank/DDBJ whole genome shotgun (WGS) entry which is preliminary data.</text>
</comment>
<comment type="similarity">
    <text evidence="1">Belongs to the UPF0262 family.</text>
</comment>
<evidence type="ECO:0000313" key="3">
    <source>
        <dbReference type="Proteomes" id="UP000641137"/>
    </source>
</evidence>
<dbReference type="EMBL" id="BMZO01000012">
    <property type="protein sequence ID" value="GHC80459.1"/>
    <property type="molecule type" value="Genomic_DNA"/>
</dbReference>
<protein>
    <recommendedName>
        <fullName evidence="1">UPF0262 protein GCM10010136_33580</fullName>
    </recommendedName>
</protein>
<dbReference type="Proteomes" id="UP000641137">
    <property type="component" value="Unassembled WGS sequence"/>
</dbReference>
<evidence type="ECO:0000313" key="2">
    <source>
        <dbReference type="EMBL" id="GHC80459.1"/>
    </source>
</evidence>
<organism evidence="2 3">
    <name type="scientific">Limoniibacter endophyticus</name>
    <dbReference type="NCBI Taxonomy" id="1565040"/>
    <lineage>
        <taxon>Bacteria</taxon>
        <taxon>Pseudomonadati</taxon>
        <taxon>Pseudomonadota</taxon>
        <taxon>Alphaproteobacteria</taxon>
        <taxon>Hyphomicrobiales</taxon>
        <taxon>Bartonellaceae</taxon>
        <taxon>Limoniibacter</taxon>
    </lineage>
</organism>
<dbReference type="PIRSF" id="PIRSF032146">
    <property type="entry name" value="UCP032146"/>
    <property type="match status" value="1"/>
</dbReference>
<reference evidence="2" key="1">
    <citation type="journal article" date="2014" name="Int. J. Syst. Evol. Microbiol.">
        <title>Complete genome sequence of Corynebacterium casei LMG S-19264T (=DSM 44701T), isolated from a smear-ripened cheese.</title>
        <authorList>
            <consortium name="US DOE Joint Genome Institute (JGI-PGF)"/>
            <person name="Walter F."/>
            <person name="Albersmeier A."/>
            <person name="Kalinowski J."/>
            <person name="Ruckert C."/>
        </authorList>
    </citation>
    <scope>NUCLEOTIDE SEQUENCE</scope>
    <source>
        <strain evidence="2">KCTC 42097</strain>
    </source>
</reference>
<proteinExistence type="inferred from homology"/>
<name>A0A8J3DV61_9HYPH</name>
<reference evidence="2" key="2">
    <citation type="submission" date="2020-09" db="EMBL/GenBank/DDBJ databases">
        <authorList>
            <person name="Sun Q."/>
            <person name="Kim S."/>
        </authorList>
    </citation>
    <scope>NUCLEOTIDE SEQUENCE</scope>
    <source>
        <strain evidence="2">KCTC 42097</strain>
    </source>
</reference>
<accession>A0A8J3DV61</accession>
<keyword evidence="3" id="KW-1185">Reference proteome</keyword>